<dbReference type="PANTHER" id="PTHR22916:SF3">
    <property type="entry name" value="UDP-GLCNAC:BETAGAL BETA-1,3-N-ACETYLGLUCOSAMINYLTRANSFERASE-LIKE PROTEIN 1"/>
    <property type="match status" value="1"/>
</dbReference>
<dbReference type="SUPFAM" id="SSF53448">
    <property type="entry name" value="Nucleotide-diphospho-sugar transferases"/>
    <property type="match status" value="1"/>
</dbReference>
<evidence type="ECO:0000259" key="2">
    <source>
        <dbReference type="Pfam" id="PF00535"/>
    </source>
</evidence>
<comment type="similarity">
    <text evidence="1">Belongs to the glycosyltransferase 2 family.</text>
</comment>
<accession>A0AAJ5URZ5</accession>
<dbReference type="KEGG" id="liu:OU989_03000"/>
<dbReference type="RefSeq" id="WP_274795637.1">
    <property type="nucleotide sequence ID" value="NZ_CP113527.1"/>
</dbReference>
<evidence type="ECO:0000313" key="4">
    <source>
        <dbReference type="Proteomes" id="UP001219585"/>
    </source>
</evidence>
<protein>
    <submittedName>
        <fullName evidence="3">Glycosyltransferase family 2 protein</fullName>
    </submittedName>
</protein>
<organism evidence="3 4">
    <name type="scientific">Lysinibacillus irui</name>
    <dbReference type="NCBI Taxonomy" id="2998077"/>
    <lineage>
        <taxon>Bacteria</taxon>
        <taxon>Bacillati</taxon>
        <taxon>Bacillota</taxon>
        <taxon>Bacilli</taxon>
        <taxon>Bacillales</taxon>
        <taxon>Bacillaceae</taxon>
        <taxon>Lysinibacillus</taxon>
    </lineage>
</organism>
<proteinExistence type="inferred from homology"/>
<dbReference type="Pfam" id="PF00535">
    <property type="entry name" value="Glycos_transf_2"/>
    <property type="match status" value="1"/>
</dbReference>
<dbReference type="AlphaFoldDB" id="A0AAJ5URZ5"/>
<dbReference type="Gene3D" id="3.90.550.10">
    <property type="entry name" value="Spore Coat Polysaccharide Biosynthesis Protein SpsA, Chain A"/>
    <property type="match status" value="1"/>
</dbReference>
<dbReference type="EMBL" id="CP113527">
    <property type="protein sequence ID" value="WDV07466.1"/>
    <property type="molecule type" value="Genomic_DNA"/>
</dbReference>
<dbReference type="GO" id="GO:0016758">
    <property type="term" value="F:hexosyltransferase activity"/>
    <property type="evidence" value="ECO:0007669"/>
    <property type="project" value="UniProtKB-ARBA"/>
</dbReference>
<name>A0AAJ5URZ5_9BACI</name>
<dbReference type="InterPro" id="IPR029044">
    <property type="entry name" value="Nucleotide-diphossugar_trans"/>
</dbReference>
<dbReference type="Proteomes" id="UP001219585">
    <property type="component" value="Chromosome"/>
</dbReference>
<sequence length="381" mass="44643">MKNYLVSIICITYNHELYIAKAIDGFLTQETNFEFEIIIGEDASTDYTRMIINKYKKLYPDKIKIITSKSNVGIQKNYMRSIKAATGKYLAFCEGDDYWIDPLKLQKQVDFLEKNRDYVFCGHNVYIKDVLTDKFLEAGYEKIVSSKEGSVVKDELLTGVPFQTASYMIRNDVLMNVEFESFFMEFNIADYPLGLYLLNKGNIYRFSEQMSVYNVNVKGSWTDVNTHKISKIEKLYVDEINLIKKYHYYFPLEKKFVDSRLHYIKEIYVPLIKFYEYIMNKKSDNLINIVDLNKNLENESNIYIFGAGNFGQKVCEILESKVAGYIDNNKSLYNKKIDELLVYSLDKIETDSIIIICSLWANEIEKQLILNGYTNYYIVLI</sequence>
<feature type="domain" description="Glycosyltransferase 2-like" evidence="2">
    <location>
        <begin position="7"/>
        <end position="164"/>
    </location>
</feature>
<evidence type="ECO:0000313" key="3">
    <source>
        <dbReference type="EMBL" id="WDV07466.1"/>
    </source>
</evidence>
<evidence type="ECO:0000256" key="1">
    <source>
        <dbReference type="ARBA" id="ARBA00006739"/>
    </source>
</evidence>
<dbReference type="InterPro" id="IPR001173">
    <property type="entry name" value="Glyco_trans_2-like"/>
</dbReference>
<dbReference type="PANTHER" id="PTHR22916">
    <property type="entry name" value="GLYCOSYLTRANSFERASE"/>
    <property type="match status" value="1"/>
</dbReference>
<gene>
    <name evidence="3" type="ORF">OU989_03000</name>
</gene>
<reference evidence="3" key="1">
    <citation type="submission" date="2022-11" db="EMBL/GenBank/DDBJ databases">
        <title>Lysinibacillus irui.</title>
        <authorList>
            <person name="Akintayo S.O."/>
        </authorList>
    </citation>
    <scope>NUCLEOTIDE SEQUENCE</scope>
    <source>
        <strain evidence="3">IRB4-01</strain>
    </source>
</reference>